<reference evidence="1 2" key="1">
    <citation type="journal article" date="2019" name="Nat. Med.">
        <title>A library of human gut bacterial isolates paired with longitudinal multiomics data enables mechanistic microbiome research.</title>
        <authorList>
            <person name="Poyet M."/>
            <person name="Groussin M."/>
            <person name="Gibbons S.M."/>
            <person name="Avila-Pacheco J."/>
            <person name="Jiang X."/>
            <person name="Kearney S.M."/>
            <person name="Perrotta A.R."/>
            <person name="Berdy B."/>
            <person name="Zhao S."/>
            <person name="Lieberman T.D."/>
            <person name="Swanson P.K."/>
            <person name="Smith M."/>
            <person name="Roesemann S."/>
            <person name="Alexander J.E."/>
            <person name="Rich S.A."/>
            <person name="Livny J."/>
            <person name="Vlamakis H."/>
            <person name="Clish C."/>
            <person name="Bullock K."/>
            <person name="Deik A."/>
            <person name="Scott J."/>
            <person name="Pierce K.A."/>
            <person name="Xavier R.J."/>
            <person name="Alm E.J."/>
        </authorList>
    </citation>
    <scope>NUCLEOTIDE SEQUENCE [LARGE SCALE GENOMIC DNA]</scope>
    <source>
        <strain evidence="1 2">BIOML-A4</strain>
    </source>
</reference>
<dbReference type="PANTHER" id="PTHR43649">
    <property type="entry name" value="ARABINOSE-BINDING PROTEIN-RELATED"/>
    <property type="match status" value="1"/>
</dbReference>
<dbReference type="InterPro" id="IPR006059">
    <property type="entry name" value="SBP"/>
</dbReference>
<dbReference type="PANTHER" id="PTHR43649:SF12">
    <property type="entry name" value="DIACETYLCHITOBIOSE BINDING PROTEIN DASA"/>
    <property type="match status" value="1"/>
</dbReference>
<accession>A0A6L8TEW4</accession>
<comment type="caution">
    <text evidence="1">The sequence shown here is derived from an EMBL/GenBank/DDBJ whole genome shotgun (WGS) entry which is preliminary data.</text>
</comment>
<organism evidence="1 2">
    <name type="scientific">Blautia massiliensis</name>
    <name type="common">ex Durand et al. 2017</name>
    <dbReference type="NCBI Taxonomy" id="1737424"/>
    <lineage>
        <taxon>Bacteria</taxon>
        <taxon>Bacillati</taxon>
        <taxon>Bacillota</taxon>
        <taxon>Clostridia</taxon>
        <taxon>Lachnospirales</taxon>
        <taxon>Lachnospiraceae</taxon>
        <taxon>Blautia</taxon>
    </lineage>
</organism>
<name>A0A6L8TEW4_9FIRM</name>
<dbReference type="Pfam" id="PF01547">
    <property type="entry name" value="SBP_bac_1"/>
    <property type="match status" value="1"/>
</dbReference>
<dbReference type="InterPro" id="IPR050490">
    <property type="entry name" value="Bact_solute-bd_prot1"/>
</dbReference>
<evidence type="ECO:0000313" key="1">
    <source>
        <dbReference type="EMBL" id="MZL62127.1"/>
    </source>
</evidence>
<gene>
    <name evidence="1" type="ORF">GT694_08725</name>
</gene>
<dbReference type="EMBL" id="WWVT01000010">
    <property type="protein sequence ID" value="MZL62127.1"/>
    <property type="molecule type" value="Genomic_DNA"/>
</dbReference>
<sequence length="292" mass="32317">MEGTYGIPWSAYQLCLYYNKDYLDQVGVDVPESWDDLVDACAKLKDAGIQPFNYSDKDNYHFEHLMSALALKAYGTSIADDLASDKEAYNGEKMVAIYQKMKDMIDAGYWGDGILSTDFNTERNMFEAGKAAFTVDGTWNCGNFQNDSDTTLFDAQKIGVTRIPYIDEANKTVEMGGGSDTYYITTLNKSDEEIAATVKFIKYLTSVDSINEMCKSSPTTYAEKVTIDTGNYLLDDVNAIMAENTESKLEIPTYDSNTAAMDTIRNSLQALATGASAQEVGDDIVDKMSAYE</sequence>
<dbReference type="Gene3D" id="3.40.190.10">
    <property type="entry name" value="Periplasmic binding protein-like II"/>
    <property type="match status" value="2"/>
</dbReference>
<dbReference type="Proteomes" id="UP000473323">
    <property type="component" value="Unassembled WGS sequence"/>
</dbReference>
<protein>
    <submittedName>
        <fullName evidence="1">Extracellular solute-binding protein</fullName>
    </submittedName>
</protein>
<evidence type="ECO:0000313" key="2">
    <source>
        <dbReference type="Proteomes" id="UP000473323"/>
    </source>
</evidence>
<dbReference type="SUPFAM" id="SSF53850">
    <property type="entry name" value="Periplasmic binding protein-like II"/>
    <property type="match status" value="1"/>
</dbReference>
<proteinExistence type="predicted"/>
<dbReference type="AlphaFoldDB" id="A0A6L8TEW4"/>